<dbReference type="AlphaFoldDB" id="A0A482XVQ5"/>
<evidence type="ECO:0000313" key="1">
    <source>
        <dbReference type="EMBL" id="RZF49229.1"/>
    </source>
</evidence>
<organism evidence="1 2">
    <name type="scientific">Laodelphax striatellus</name>
    <name type="common">Small brown planthopper</name>
    <name type="synonym">Delphax striatella</name>
    <dbReference type="NCBI Taxonomy" id="195883"/>
    <lineage>
        <taxon>Eukaryota</taxon>
        <taxon>Metazoa</taxon>
        <taxon>Ecdysozoa</taxon>
        <taxon>Arthropoda</taxon>
        <taxon>Hexapoda</taxon>
        <taxon>Insecta</taxon>
        <taxon>Pterygota</taxon>
        <taxon>Neoptera</taxon>
        <taxon>Paraneoptera</taxon>
        <taxon>Hemiptera</taxon>
        <taxon>Auchenorrhyncha</taxon>
        <taxon>Fulgoroidea</taxon>
        <taxon>Delphacidae</taxon>
        <taxon>Criomorphinae</taxon>
        <taxon>Laodelphax</taxon>
    </lineage>
</organism>
<proteinExistence type="predicted"/>
<dbReference type="EMBL" id="QKKF02000247">
    <property type="protein sequence ID" value="RZF49229.1"/>
    <property type="molecule type" value="Genomic_DNA"/>
</dbReference>
<dbReference type="InParanoid" id="A0A482XVQ5"/>
<comment type="caution">
    <text evidence="1">The sequence shown here is derived from an EMBL/GenBank/DDBJ whole genome shotgun (WGS) entry which is preliminary data.</text>
</comment>
<protein>
    <submittedName>
        <fullName evidence="1">Uncharacterized protein</fullName>
    </submittedName>
</protein>
<evidence type="ECO:0000313" key="2">
    <source>
        <dbReference type="Proteomes" id="UP000291343"/>
    </source>
</evidence>
<accession>A0A482XVQ5</accession>
<keyword evidence="2" id="KW-1185">Reference proteome</keyword>
<reference evidence="1 2" key="1">
    <citation type="journal article" date="2017" name="Gigascience">
        <title>Genome sequence of the small brown planthopper, Laodelphax striatellus.</title>
        <authorList>
            <person name="Zhu J."/>
            <person name="Jiang F."/>
            <person name="Wang X."/>
            <person name="Yang P."/>
            <person name="Bao Y."/>
            <person name="Zhao W."/>
            <person name="Wang W."/>
            <person name="Lu H."/>
            <person name="Wang Q."/>
            <person name="Cui N."/>
            <person name="Li J."/>
            <person name="Chen X."/>
            <person name="Luo L."/>
            <person name="Yu J."/>
            <person name="Kang L."/>
            <person name="Cui F."/>
        </authorList>
    </citation>
    <scope>NUCLEOTIDE SEQUENCE [LARGE SCALE GENOMIC DNA]</scope>
    <source>
        <strain evidence="1">Lst14</strain>
    </source>
</reference>
<sequence>MGKLFRTDIIEKWVLTCFDAYEGCGEPQYAGAVGALVGGRSERDQRHDAAQLVHRTQHLVAAILLRAVARLPHRIRE</sequence>
<dbReference type="Proteomes" id="UP000291343">
    <property type="component" value="Unassembled WGS sequence"/>
</dbReference>
<name>A0A482XVQ5_LAOST</name>
<gene>
    <name evidence="1" type="ORF">LSTR_LSTR010959</name>
</gene>